<dbReference type="InterPro" id="IPR029035">
    <property type="entry name" value="DHS-like_NAD/FAD-binding_dom"/>
</dbReference>
<feature type="region of interest" description="Disordered" evidence="8">
    <location>
        <begin position="455"/>
        <end position="530"/>
    </location>
</feature>
<feature type="compositionally biased region" description="Basic and acidic residues" evidence="8">
    <location>
        <begin position="369"/>
        <end position="379"/>
    </location>
</feature>
<evidence type="ECO:0000256" key="7">
    <source>
        <dbReference type="PROSITE-ProRule" id="PRU00236"/>
    </source>
</evidence>
<dbReference type="InterPro" id="IPR050134">
    <property type="entry name" value="NAD-dep_sirtuin_deacylases"/>
</dbReference>
<dbReference type="Pfam" id="PF02146">
    <property type="entry name" value="SIR2"/>
    <property type="match status" value="1"/>
</dbReference>
<feature type="domain" description="Deacetylase sirtuin-type" evidence="9">
    <location>
        <begin position="27"/>
        <end position="281"/>
    </location>
</feature>
<evidence type="ECO:0000256" key="8">
    <source>
        <dbReference type="SAM" id="MobiDB-lite"/>
    </source>
</evidence>
<feature type="compositionally biased region" description="Basic and acidic residues" evidence="8">
    <location>
        <begin position="407"/>
        <end position="427"/>
    </location>
</feature>
<feature type="compositionally biased region" description="Polar residues" evidence="8">
    <location>
        <begin position="519"/>
        <end position="530"/>
    </location>
</feature>
<feature type="binding site" evidence="7">
    <location>
        <position position="149"/>
    </location>
    <ligand>
        <name>Zn(2+)</name>
        <dbReference type="ChEBI" id="CHEBI:29105"/>
    </ligand>
</feature>
<evidence type="ECO:0000256" key="6">
    <source>
        <dbReference type="ARBA" id="ARBA00023027"/>
    </source>
</evidence>
<dbReference type="OrthoDB" id="420264at2759"/>
<evidence type="ECO:0000256" key="2">
    <source>
        <dbReference type="ARBA" id="ARBA00006924"/>
    </source>
</evidence>
<dbReference type="Gene3D" id="3.40.50.1220">
    <property type="entry name" value="TPP-binding domain"/>
    <property type="match status" value="1"/>
</dbReference>
<dbReference type="PANTHER" id="PTHR11085:SF6">
    <property type="entry name" value="NAD-DEPENDENT PROTEIN DEACETYLASE SIRTUIN-2"/>
    <property type="match status" value="1"/>
</dbReference>
<dbReference type="GO" id="GO:0005634">
    <property type="term" value="C:nucleus"/>
    <property type="evidence" value="ECO:0007669"/>
    <property type="project" value="TreeGrafter"/>
</dbReference>
<dbReference type="AlphaFoldDB" id="A0A9P6MNZ6"/>
<feature type="binding site" evidence="7">
    <location>
        <position position="173"/>
    </location>
    <ligand>
        <name>Zn(2+)</name>
        <dbReference type="ChEBI" id="CHEBI:29105"/>
    </ligand>
</feature>
<dbReference type="Proteomes" id="UP000703661">
    <property type="component" value="Unassembled WGS sequence"/>
</dbReference>
<feature type="compositionally biased region" description="Acidic residues" evidence="8">
    <location>
        <begin position="311"/>
        <end position="333"/>
    </location>
</feature>
<dbReference type="GO" id="GO:0046872">
    <property type="term" value="F:metal ion binding"/>
    <property type="evidence" value="ECO:0007669"/>
    <property type="project" value="UniProtKB-KW"/>
</dbReference>
<feature type="compositionally biased region" description="Basic and acidic residues" evidence="8">
    <location>
        <begin position="479"/>
        <end position="515"/>
    </location>
</feature>
<evidence type="ECO:0000259" key="9">
    <source>
        <dbReference type="PROSITE" id="PS50305"/>
    </source>
</evidence>
<feature type="compositionally biased region" description="Polar residues" evidence="8">
    <location>
        <begin position="357"/>
        <end position="366"/>
    </location>
</feature>
<evidence type="ECO:0000256" key="3">
    <source>
        <dbReference type="ARBA" id="ARBA00022679"/>
    </source>
</evidence>
<evidence type="ECO:0000256" key="4">
    <source>
        <dbReference type="ARBA" id="ARBA00022723"/>
    </source>
</evidence>
<dbReference type="GO" id="GO:0017136">
    <property type="term" value="F:histone deacetylase activity, NAD-dependent"/>
    <property type="evidence" value="ECO:0007669"/>
    <property type="project" value="TreeGrafter"/>
</dbReference>
<feature type="compositionally biased region" description="Polar residues" evidence="8">
    <location>
        <begin position="466"/>
        <end position="476"/>
    </location>
</feature>
<sequence length="689" mass="75369">MSSVVATRIPLKLRPPKPKPEPEPRIQILKDGTINAIADLIASGKAKNIIVMTGAGISTAAGIKDFRSPGTGLYDDLEKYNLPFPEAVFDLEFFKPTLTHYLLPLLAKKKLLLRSYTQNIDSLERLAGLDEDLLVEAHGSFAYSKCVQCEMTSDSEWVKKHIMDGEIPYCKRCSGLVKPSITFFGENVPLRFSAMADKDFDKCDLLIVLGTSLKVEPFNKLISKVSPRCPRLLINREKAGQDLHSGFDFDDKWKYTIQRDALFLGNCDDGVRELATLCGWEDELQAMYDAGHRELKLKREAESTESFKTEDDNEDDDEDDTEKDDLDNEDESDKDLAPGSSDSLDDITHRLEQSIFFSQSQDSVGSPESKPESELKLEAKSLQSKSSDVGEENVAPVPSTTQVEETAAVKESERKEEKVEEKCDTKSSETLFEPSHKDDIAVVALAQVESHTITAETEATKDNNESNRILCTTPSKASAVKEPEGKEEKEKGKSKSNVETRCEANDVESKTHETETLDESMSINKGTTKSDLSLKSKGPYMYSPMASLTDIESSNTLVTSLATSSCSYSPLSIATAVASSQQPFSTCVPVTAVYASTGGGGGGRLAVMGGGDNGGSIDINGIGGTVHGIHGGGGIIGGMQKVRTKRRKEFENVHVGGSMKSGHRYVRENNILAPHYLACGRVTKRRRVM</sequence>
<dbReference type="Gene3D" id="3.30.1600.10">
    <property type="entry name" value="SIR2/SIRT2 'Small Domain"/>
    <property type="match status" value="1"/>
</dbReference>
<feature type="binding site" evidence="7">
    <location>
        <position position="170"/>
    </location>
    <ligand>
        <name>Zn(2+)</name>
        <dbReference type="ChEBI" id="CHEBI:29105"/>
    </ligand>
</feature>
<dbReference type="EMBL" id="JAAAID010001800">
    <property type="protein sequence ID" value="KAG0008750.1"/>
    <property type="molecule type" value="Genomic_DNA"/>
</dbReference>
<keyword evidence="3" id="KW-0808">Transferase</keyword>
<dbReference type="SUPFAM" id="SSF52467">
    <property type="entry name" value="DHS-like NAD/FAD-binding domain"/>
    <property type="match status" value="1"/>
</dbReference>
<keyword evidence="6" id="KW-0520">NAD</keyword>
<comment type="cofactor">
    <cofactor evidence="1">
        <name>Zn(2+)</name>
        <dbReference type="ChEBI" id="CHEBI:29105"/>
    </cofactor>
</comment>
<comment type="similarity">
    <text evidence="2">Belongs to the sirtuin family. Class I subfamily.</text>
</comment>
<dbReference type="PROSITE" id="PS50305">
    <property type="entry name" value="SIRTUIN"/>
    <property type="match status" value="1"/>
</dbReference>
<evidence type="ECO:0000313" key="10">
    <source>
        <dbReference type="EMBL" id="KAG0008750.1"/>
    </source>
</evidence>
<comment type="caution">
    <text evidence="10">The sequence shown here is derived from an EMBL/GenBank/DDBJ whole genome shotgun (WGS) entry which is preliminary data.</text>
</comment>
<protein>
    <submittedName>
        <fullName evidence="10">NAD-dependent protein deacetylase sirtuin-2</fullName>
    </submittedName>
</protein>
<evidence type="ECO:0000256" key="1">
    <source>
        <dbReference type="ARBA" id="ARBA00001947"/>
    </source>
</evidence>
<proteinExistence type="inferred from homology"/>
<feature type="region of interest" description="Disordered" evidence="8">
    <location>
        <begin position="1"/>
        <end position="23"/>
    </location>
</feature>
<keyword evidence="11" id="KW-1185">Reference proteome</keyword>
<feature type="binding site" evidence="7">
    <location>
        <position position="146"/>
    </location>
    <ligand>
        <name>Zn(2+)</name>
        <dbReference type="ChEBI" id="CHEBI:29105"/>
    </ligand>
</feature>
<reference evidence="10" key="1">
    <citation type="journal article" date="2020" name="Fungal Divers.">
        <title>Resolving the Mortierellaceae phylogeny through synthesis of multi-gene phylogenetics and phylogenomics.</title>
        <authorList>
            <person name="Vandepol N."/>
            <person name="Liber J."/>
            <person name="Desiro A."/>
            <person name="Na H."/>
            <person name="Kennedy M."/>
            <person name="Barry K."/>
            <person name="Grigoriev I.V."/>
            <person name="Miller A.N."/>
            <person name="O'Donnell K."/>
            <person name="Stajich J.E."/>
            <person name="Bonito G."/>
        </authorList>
    </citation>
    <scope>NUCLEOTIDE SEQUENCE</scope>
    <source>
        <strain evidence="10">NRRL 2769</strain>
    </source>
</reference>
<keyword evidence="4 7" id="KW-0479">Metal-binding</keyword>
<name>A0A9P6MNZ6_9FUNG</name>
<accession>A0A9P6MNZ6</accession>
<evidence type="ECO:0000313" key="11">
    <source>
        <dbReference type="Proteomes" id="UP000703661"/>
    </source>
</evidence>
<dbReference type="InterPro" id="IPR026591">
    <property type="entry name" value="Sirtuin_cat_small_dom_sf"/>
</dbReference>
<keyword evidence="5 7" id="KW-0862">Zinc</keyword>
<dbReference type="InterPro" id="IPR003000">
    <property type="entry name" value="Sirtuin"/>
</dbReference>
<organism evidence="10 11">
    <name type="scientific">Entomortierella chlamydospora</name>
    <dbReference type="NCBI Taxonomy" id="101097"/>
    <lineage>
        <taxon>Eukaryota</taxon>
        <taxon>Fungi</taxon>
        <taxon>Fungi incertae sedis</taxon>
        <taxon>Mucoromycota</taxon>
        <taxon>Mortierellomycotina</taxon>
        <taxon>Mortierellomycetes</taxon>
        <taxon>Mortierellales</taxon>
        <taxon>Mortierellaceae</taxon>
        <taxon>Entomortierella</taxon>
    </lineage>
</organism>
<dbReference type="InterPro" id="IPR026590">
    <property type="entry name" value="Ssirtuin_cat_dom"/>
</dbReference>
<dbReference type="GO" id="GO:0070403">
    <property type="term" value="F:NAD+ binding"/>
    <property type="evidence" value="ECO:0007669"/>
    <property type="project" value="InterPro"/>
</dbReference>
<gene>
    <name evidence="10" type="primary">SIRT2_1</name>
    <name evidence="10" type="ORF">BGZ80_003107</name>
</gene>
<feature type="region of interest" description="Disordered" evidence="8">
    <location>
        <begin position="301"/>
        <end position="345"/>
    </location>
</feature>
<feature type="region of interest" description="Disordered" evidence="8">
    <location>
        <begin position="357"/>
        <end position="431"/>
    </location>
</feature>
<feature type="compositionally biased region" description="Basic and acidic residues" evidence="8">
    <location>
        <begin position="301"/>
        <end position="310"/>
    </location>
</feature>
<dbReference type="PANTHER" id="PTHR11085">
    <property type="entry name" value="NAD-DEPENDENT PROTEIN DEACYLASE SIRTUIN-5, MITOCHONDRIAL-RELATED"/>
    <property type="match status" value="1"/>
</dbReference>
<feature type="active site" description="Proton acceptor" evidence="7">
    <location>
        <position position="138"/>
    </location>
</feature>
<evidence type="ECO:0000256" key="5">
    <source>
        <dbReference type="ARBA" id="ARBA00022833"/>
    </source>
</evidence>